<proteinExistence type="predicted"/>
<dbReference type="EMBL" id="AP022345">
    <property type="protein sequence ID" value="BBU67995.1"/>
    <property type="molecule type" value="Genomic_DNA"/>
</dbReference>
<dbReference type="GO" id="GO:0016757">
    <property type="term" value="F:glycosyltransferase activity"/>
    <property type="evidence" value="ECO:0007669"/>
    <property type="project" value="InterPro"/>
</dbReference>
<protein>
    <recommendedName>
        <fullName evidence="1">Glycosyl transferase family 1 domain-containing protein</fullName>
    </recommendedName>
</protein>
<dbReference type="AlphaFoldDB" id="A0A7R6QZE9"/>
<organism evidence="2 3">
    <name type="scientific">Fluviibacter phosphoraccumulans</name>
    <dbReference type="NCBI Taxonomy" id="1751046"/>
    <lineage>
        <taxon>Bacteria</taxon>
        <taxon>Pseudomonadati</taxon>
        <taxon>Pseudomonadota</taxon>
        <taxon>Betaproteobacteria</taxon>
        <taxon>Rhodocyclales</taxon>
        <taxon>Fluviibacteraceae</taxon>
        <taxon>Fluviibacter</taxon>
    </lineage>
</organism>
<dbReference type="Proteomes" id="UP000463961">
    <property type="component" value="Chromosome"/>
</dbReference>
<dbReference type="PANTHER" id="PTHR45947">
    <property type="entry name" value="SULFOQUINOVOSYL TRANSFERASE SQD2"/>
    <property type="match status" value="1"/>
</dbReference>
<dbReference type="PANTHER" id="PTHR45947:SF3">
    <property type="entry name" value="SULFOQUINOVOSYL TRANSFERASE SQD2"/>
    <property type="match status" value="1"/>
</dbReference>
<dbReference type="SUPFAM" id="SSF53756">
    <property type="entry name" value="UDP-Glycosyltransferase/glycogen phosphorylase"/>
    <property type="match status" value="1"/>
</dbReference>
<dbReference type="Gene3D" id="3.40.50.2000">
    <property type="entry name" value="Glycogen Phosphorylase B"/>
    <property type="match status" value="2"/>
</dbReference>
<reference evidence="3" key="1">
    <citation type="submission" date="2020-01" db="EMBL/GenBank/DDBJ databases">
        <title>Phosphoaccumulans saitamaens gen. nov., sp. nov., a polyphosphate accumulating bacterium isolated from surface river water.</title>
        <authorList>
            <person name="Watanabe K."/>
            <person name="Suda W."/>
        </authorList>
    </citation>
    <scope>NUCLEOTIDE SEQUENCE [LARGE SCALE GENOMIC DNA]</scope>
    <source>
        <strain evidence="3">ICHIAU1</strain>
    </source>
</reference>
<evidence type="ECO:0000313" key="2">
    <source>
        <dbReference type="EMBL" id="BBU67995.1"/>
    </source>
</evidence>
<dbReference type="Pfam" id="PF00534">
    <property type="entry name" value="Glycos_transf_1"/>
    <property type="match status" value="1"/>
</dbReference>
<dbReference type="InterPro" id="IPR001296">
    <property type="entry name" value="Glyco_trans_1"/>
</dbReference>
<dbReference type="OrthoDB" id="433681at2"/>
<evidence type="ECO:0000259" key="1">
    <source>
        <dbReference type="Pfam" id="PF00534"/>
    </source>
</evidence>
<accession>A0A7R6QZE9</accession>
<evidence type="ECO:0000313" key="3">
    <source>
        <dbReference type="Proteomes" id="UP000463961"/>
    </source>
</evidence>
<dbReference type="InterPro" id="IPR050194">
    <property type="entry name" value="Glycosyltransferase_grp1"/>
</dbReference>
<dbReference type="RefSeq" id="WP_162049055.1">
    <property type="nucleotide sequence ID" value="NZ_AP022345.1"/>
</dbReference>
<sequence>MRLFLLFHDAALPHSRYLLEGFAANSRVAHLTVAYPEGRGADLIFSAGADCAQVASGYRLVGLKSSRLREKWVRFRALVAAVREARPDYVIVLDEGLYPNTLMAGAAVRLAGLNVPVVFYGFENISQTPPWAWLKAEGIRVLVPFLRKTVRYLLLDKGLQFLRKQLVAGGLVSYVACEDMIRQAGWNVPLKEQWWGVDTGLFKQAALRAQERPVAWHVNSTQRVIGFVGRFVPEKGVIDLLQALGPLGSDYVLVCIGGGPQEIELREQAQTLGVAKQLRILPPMPASELAEHIAAMDVLALPSHSEQFWKEQYGRVLVEAMAAGVPVIGSNSGAIPYVIGDSRCVFVEGDIAGICKAVNVAEGLTATEREELQSRASRGDISTFVQAYINLYDELQGTC</sequence>
<feature type="domain" description="Glycosyl transferase family 1" evidence="1">
    <location>
        <begin position="217"/>
        <end position="357"/>
    </location>
</feature>
<name>A0A7R6QZE9_9RHOO</name>
<gene>
    <name evidence="2" type="ORF">ICHIAU1_02780</name>
</gene>
<keyword evidence="3" id="KW-1185">Reference proteome</keyword>